<sequence>MMDAQYNSMEVGPGWSGMSGRESVGDLIPQDVAEVFAHERHKKGGRRKKRGGSLGRAFNWLKGKRKKDVNANGQSQDFHSGGLKAGKPSPAGHHHAVLKQEDEVAHIPSHYQENVFIEASRPKYLEDLHTEAQEGLKMQLQEETNFGVDYQDNQSVASTVTQQPNDTETETETESYSYRDRRGSMSDSTMADTMSQVSTRSTISTRSTRSGLTRQASTFRPLKSENKPEKAKARRKHRRTVMGIPQHIQRELGLDRAAWAGRQVVDEDGLPNSESQNSHTIDGSHQARSQEGVRLYLQSVEGLQPVVEGQVPKFPSRAGHRDDLALLQLTDPQLAGVNRPKSLAVPWMTTASSLQQHPPSPVMSMNPQAAYMSKIIPNAVLPPSIDVVEISRNRSRSSVRTISKSKLLLASPASSRASSRASAMSSASRYNPSHFSDSSGWSRSDSSETLVSDSSTISSNSTARPEDSQEGEGSVKGRALDGESIHSSVSKASRISAVNLKGKARGHDGRKGQEGPLIRSLSVMKPKKAPPPPSRSYSLHKDKMKRRSREITTDFRVLTPHQSSSAPVSSPSSIPASNTSSPGYTADTSSPDDSPHSVTISPLNTPQQTAREEVRNEQPGSKHPSPQITQENGLTKTVSASSGYSSQGGTPSLYPKQTQNPGNRRGILGKIANMFPRAASPAASSASKTPEPQSSRPAVTPSPSVMALRELFNIPPPPKVSAPPPPPPEVWAHNRRTFELLLGPPAPNNMDTVVRKNPKDRRQQRQCPSTSREGSVRNVSPEPEAGIELDRVRLTKEQLGPADREKELAQIWPSGGVKWNGEVSQKTESERMMVSQLIGKLEEVKASQLGNGKSVTTESQATVATLSMVSQALADVTSSPSSPSQFPPLPPSKQTLIVAPHLMPPDSTVFPEHRLVSPYGEAFWPPPPSPMDLTNLGSELDLPLPPPPSGYEDEVVMTAPVTEQTLKAPNLARSAPQNVPSISQGIPPPPQTIPPPPPQKAPPAPALDITCSTPKQTSPTKAKFCPPFSIPPPPQNSPPPPPINTTQQSKPVTLESQNPENTSLCKSPSTPPEGASSPVVTPSLLQMVKLRSVKHAGQEQAQTEVQEVILRAKKISAASEATPASEAIPAPATEAIPEATPASEATHGPASALEAIPALEVTPSKNESFAIKASPVPSPEAAPAKNQPTHLHLAPMSSVVTSPTRKTLDSGTNNSTRMQEAIRLRTAARSKEGPSSRLSLHSVTSPTGLKSPSSTANFIFAKSTKKVVMEIPSSPESQANLTKNLMAELSSVSNLTKSSDTQNKMPPPVARKPQPKVKDAETGVQTEHVQSAGQEAQPAGAPEAQHAVPISLST</sequence>
<feature type="compositionally biased region" description="Low complexity" evidence="1">
    <location>
        <begin position="1174"/>
        <end position="1184"/>
    </location>
</feature>
<feature type="compositionally biased region" description="Low complexity" evidence="1">
    <location>
        <begin position="563"/>
        <end position="582"/>
    </location>
</feature>
<protein>
    <recommendedName>
        <fullName evidence="4">KIAA1522</fullName>
    </recommendedName>
</protein>
<keyword evidence="3" id="KW-1185">Reference proteome</keyword>
<dbReference type="Pfam" id="PF15273">
    <property type="entry name" value="NHS"/>
    <property type="match status" value="1"/>
</dbReference>
<feature type="region of interest" description="Disordered" evidence="1">
    <location>
        <begin position="37"/>
        <end position="93"/>
    </location>
</feature>
<evidence type="ECO:0000313" key="3">
    <source>
        <dbReference type="Proteomes" id="UP001557470"/>
    </source>
</evidence>
<feature type="compositionally biased region" description="Polar residues" evidence="1">
    <location>
        <begin position="1010"/>
        <end position="1020"/>
    </location>
</feature>
<evidence type="ECO:0008006" key="4">
    <source>
        <dbReference type="Google" id="ProtNLM"/>
    </source>
</evidence>
<feature type="region of interest" description="Disordered" evidence="1">
    <location>
        <begin position="410"/>
        <end position="702"/>
    </location>
</feature>
<feature type="compositionally biased region" description="Polar residues" evidence="1">
    <location>
        <begin position="624"/>
        <end position="662"/>
    </location>
</feature>
<feature type="region of interest" description="Disordered" evidence="1">
    <location>
        <begin position="1174"/>
        <end position="1254"/>
    </location>
</feature>
<feature type="compositionally biased region" description="Low complexity" evidence="1">
    <location>
        <begin position="410"/>
        <end position="462"/>
    </location>
</feature>
<feature type="region of interest" description="Disordered" evidence="1">
    <location>
        <begin position="1291"/>
        <end position="1354"/>
    </location>
</feature>
<dbReference type="Proteomes" id="UP001557470">
    <property type="component" value="Unassembled WGS sequence"/>
</dbReference>
<feature type="compositionally biased region" description="Polar residues" evidence="1">
    <location>
        <begin position="272"/>
        <end position="288"/>
    </location>
</feature>
<feature type="compositionally biased region" description="Basic and acidic residues" evidence="1">
    <location>
        <begin position="222"/>
        <end position="231"/>
    </location>
</feature>
<dbReference type="PANTHER" id="PTHR23039">
    <property type="entry name" value="NANCE-HORAN SYNDROME PROTEIN"/>
    <property type="match status" value="1"/>
</dbReference>
<feature type="region of interest" description="Disordered" evidence="1">
    <location>
        <begin position="1"/>
        <end position="23"/>
    </location>
</feature>
<feature type="compositionally biased region" description="Low complexity" evidence="1">
    <location>
        <begin position="678"/>
        <end position="687"/>
    </location>
</feature>
<feature type="compositionally biased region" description="Basic and acidic residues" evidence="1">
    <location>
        <begin position="473"/>
        <end position="484"/>
    </location>
</feature>
<feature type="compositionally biased region" description="Pro residues" evidence="1">
    <location>
        <begin position="1028"/>
        <end position="1043"/>
    </location>
</feature>
<reference evidence="2 3" key="1">
    <citation type="submission" date="2024-06" db="EMBL/GenBank/DDBJ databases">
        <authorList>
            <person name="Pan Q."/>
            <person name="Wen M."/>
            <person name="Jouanno E."/>
            <person name="Zahm M."/>
            <person name="Klopp C."/>
            <person name="Cabau C."/>
            <person name="Louis A."/>
            <person name="Berthelot C."/>
            <person name="Parey E."/>
            <person name="Roest Crollius H."/>
            <person name="Montfort J."/>
            <person name="Robinson-Rechavi M."/>
            <person name="Bouchez O."/>
            <person name="Lampietro C."/>
            <person name="Lopez Roques C."/>
            <person name="Donnadieu C."/>
            <person name="Postlethwait J."/>
            <person name="Bobe J."/>
            <person name="Verreycken H."/>
            <person name="Guiguen Y."/>
        </authorList>
    </citation>
    <scope>NUCLEOTIDE SEQUENCE [LARGE SCALE GENOMIC DNA]</scope>
    <source>
        <strain evidence="2">Up_M1</strain>
        <tissue evidence="2">Testis</tissue>
    </source>
</reference>
<feature type="compositionally biased region" description="Polar residues" evidence="1">
    <location>
        <begin position="1291"/>
        <end position="1304"/>
    </location>
</feature>
<feature type="compositionally biased region" description="Polar residues" evidence="1">
    <location>
        <begin position="157"/>
        <end position="166"/>
    </location>
</feature>
<feature type="compositionally biased region" description="Polar residues" evidence="1">
    <location>
        <begin position="1198"/>
        <end position="1218"/>
    </location>
</feature>
<feature type="region of interest" description="Disordered" evidence="1">
    <location>
        <begin position="742"/>
        <end position="786"/>
    </location>
</feature>
<evidence type="ECO:0000256" key="1">
    <source>
        <dbReference type="SAM" id="MobiDB-lite"/>
    </source>
</evidence>
<feature type="compositionally biased region" description="Basic residues" evidence="1">
    <location>
        <begin position="39"/>
        <end position="51"/>
    </location>
</feature>
<proteinExistence type="predicted"/>
<comment type="caution">
    <text evidence="2">The sequence shown here is derived from an EMBL/GenBank/DDBJ whole genome shotgun (WGS) entry which is preliminary data.</text>
</comment>
<feature type="region of interest" description="Disordered" evidence="1">
    <location>
        <begin position="1116"/>
        <end position="1149"/>
    </location>
</feature>
<feature type="compositionally biased region" description="Low complexity" evidence="1">
    <location>
        <begin position="185"/>
        <end position="214"/>
    </location>
</feature>
<feature type="compositionally biased region" description="Polar residues" evidence="1">
    <location>
        <begin position="586"/>
        <end position="609"/>
    </location>
</feature>
<feature type="compositionally biased region" description="Pro residues" evidence="1">
    <location>
        <begin position="986"/>
        <end position="1005"/>
    </location>
</feature>
<feature type="compositionally biased region" description="Polar residues" evidence="1">
    <location>
        <begin position="1236"/>
        <end position="1254"/>
    </location>
</feature>
<dbReference type="EMBL" id="JAGEUA010000007">
    <property type="protein sequence ID" value="KAL0969207.1"/>
    <property type="molecule type" value="Genomic_DNA"/>
</dbReference>
<evidence type="ECO:0000313" key="2">
    <source>
        <dbReference type="EMBL" id="KAL0969207.1"/>
    </source>
</evidence>
<feature type="compositionally biased region" description="Low complexity" evidence="1">
    <location>
        <begin position="1116"/>
        <end position="1146"/>
    </location>
</feature>
<dbReference type="PANTHER" id="PTHR23039:SF6">
    <property type="entry name" value="SIMILAR TO MKIAA1522 PROTEIN"/>
    <property type="match status" value="1"/>
</dbReference>
<gene>
    <name evidence="2" type="ORF">UPYG_G00223870</name>
</gene>
<organism evidence="2 3">
    <name type="scientific">Umbra pygmaea</name>
    <name type="common">Eastern mudminnow</name>
    <dbReference type="NCBI Taxonomy" id="75934"/>
    <lineage>
        <taxon>Eukaryota</taxon>
        <taxon>Metazoa</taxon>
        <taxon>Chordata</taxon>
        <taxon>Craniata</taxon>
        <taxon>Vertebrata</taxon>
        <taxon>Euteleostomi</taxon>
        <taxon>Actinopterygii</taxon>
        <taxon>Neopterygii</taxon>
        <taxon>Teleostei</taxon>
        <taxon>Protacanthopterygii</taxon>
        <taxon>Esociformes</taxon>
        <taxon>Umbridae</taxon>
        <taxon>Umbra</taxon>
    </lineage>
</organism>
<feature type="compositionally biased region" description="Polar residues" evidence="1">
    <location>
        <begin position="1048"/>
        <end position="1068"/>
    </location>
</feature>
<name>A0ABD0WY66_UMBPY</name>
<dbReference type="InterPro" id="IPR024845">
    <property type="entry name" value="NHS-like"/>
</dbReference>
<feature type="region of interest" description="Disordered" evidence="1">
    <location>
        <begin position="157"/>
        <end position="238"/>
    </location>
</feature>
<feature type="region of interest" description="Disordered" evidence="1">
    <location>
        <begin position="267"/>
        <end position="288"/>
    </location>
</feature>
<feature type="compositionally biased region" description="Polar residues" evidence="1">
    <location>
        <begin position="688"/>
        <end position="702"/>
    </location>
</feature>
<accession>A0ABD0WY66</accession>
<feature type="region of interest" description="Disordered" evidence="1">
    <location>
        <begin position="968"/>
        <end position="1082"/>
    </location>
</feature>
<feature type="compositionally biased region" description="Low complexity" evidence="1">
    <location>
        <begin position="1332"/>
        <end position="1345"/>
    </location>
</feature>